<feature type="chain" id="PRO_5017670788" description="RcnB family protein" evidence="1">
    <location>
        <begin position="24"/>
        <end position="143"/>
    </location>
</feature>
<evidence type="ECO:0008006" key="4">
    <source>
        <dbReference type="Google" id="ProtNLM"/>
    </source>
</evidence>
<accession>A0A3B7M182</accession>
<dbReference type="KEGG" id="achi:CDG60_03875"/>
<evidence type="ECO:0000256" key="1">
    <source>
        <dbReference type="SAM" id="SignalP"/>
    </source>
</evidence>
<reference evidence="3" key="1">
    <citation type="submission" date="2018-09" db="EMBL/GenBank/DDBJ databases">
        <title>The complete genome of Acinetobacter sp. strain WCHAc010005.</title>
        <authorList>
            <person name="Hu Y."/>
            <person name="Long H."/>
            <person name="Feng Y."/>
            <person name="Zong Z."/>
        </authorList>
    </citation>
    <scope>NUCLEOTIDE SEQUENCE [LARGE SCALE GENOMIC DNA]</scope>
    <source>
        <strain evidence="3">WCHAc010005</strain>
    </source>
</reference>
<protein>
    <recommendedName>
        <fullName evidence="4">RcnB family protein</fullName>
    </recommendedName>
</protein>
<dbReference type="AlphaFoldDB" id="A0A3B7M182"/>
<dbReference type="Pfam" id="PF11776">
    <property type="entry name" value="RcnB"/>
    <property type="match status" value="1"/>
</dbReference>
<dbReference type="Proteomes" id="UP000263753">
    <property type="component" value="Chromosome"/>
</dbReference>
<evidence type="ECO:0000313" key="2">
    <source>
        <dbReference type="EMBL" id="AXY58341.1"/>
    </source>
</evidence>
<dbReference type="Gene3D" id="3.10.450.160">
    <property type="entry name" value="inner membrane protein cigr"/>
    <property type="match status" value="1"/>
</dbReference>
<keyword evidence="1" id="KW-0732">Signal</keyword>
<sequence>MKVSVLSAVSSMMLLGASMSAMAETNRWASYGSVDTTRQYHGQHYPPNRPVYPHRPPQHYPQHPSYWGQPSVRPGLTITYQGPTTVYHDQQSYSFVNGDPVGSSIHSSTHSVVVDWQNRGLPAPPRGMYWGFENGRYILVPTN</sequence>
<evidence type="ECO:0000313" key="3">
    <source>
        <dbReference type="Proteomes" id="UP000263753"/>
    </source>
</evidence>
<gene>
    <name evidence="2" type="ORF">CDG60_03875</name>
</gene>
<dbReference type="InterPro" id="IPR024572">
    <property type="entry name" value="RcnB"/>
</dbReference>
<feature type="signal peptide" evidence="1">
    <location>
        <begin position="1"/>
        <end position="23"/>
    </location>
</feature>
<name>A0A3B7M182_9GAMM</name>
<dbReference type="RefSeq" id="WP_087513204.1">
    <property type="nucleotide sequence ID" value="NZ_CP032134.1"/>
</dbReference>
<organism evidence="2 3">
    <name type="scientific">Acinetobacter chinensis</name>
    <dbReference type="NCBI Taxonomy" id="2004650"/>
    <lineage>
        <taxon>Bacteria</taxon>
        <taxon>Pseudomonadati</taxon>
        <taxon>Pseudomonadota</taxon>
        <taxon>Gammaproteobacteria</taxon>
        <taxon>Moraxellales</taxon>
        <taxon>Moraxellaceae</taxon>
        <taxon>Acinetobacter</taxon>
    </lineage>
</organism>
<proteinExistence type="predicted"/>
<dbReference type="EMBL" id="CP032134">
    <property type="protein sequence ID" value="AXY58341.1"/>
    <property type="molecule type" value="Genomic_DNA"/>
</dbReference>